<comment type="caution">
    <text evidence="6">The sequence shown here is derived from an EMBL/GenBank/DDBJ whole genome shotgun (WGS) entry which is preliminary data.</text>
</comment>
<dbReference type="EMBL" id="JAPDDP010000016">
    <property type="protein sequence ID" value="MDA0180878.1"/>
    <property type="molecule type" value="Genomic_DNA"/>
</dbReference>
<dbReference type="InterPro" id="IPR036116">
    <property type="entry name" value="FN3_sf"/>
</dbReference>
<feature type="domain" description="Fibronectin type-III" evidence="5">
    <location>
        <begin position="527"/>
        <end position="611"/>
    </location>
</feature>
<dbReference type="Proteomes" id="UP001147653">
    <property type="component" value="Unassembled WGS sequence"/>
</dbReference>
<dbReference type="SUPFAM" id="SSF49265">
    <property type="entry name" value="Fibronectin type III"/>
    <property type="match status" value="2"/>
</dbReference>
<dbReference type="Gene3D" id="2.60.40.10">
    <property type="entry name" value="Immunoglobulins"/>
    <property type="match status" value="9"/>
</dbReference>
<reference evidence="6" key="1">
    <citation type="submission" date="2022-10" db="EMBL/GenBank/DDBJ databases">
        <title>The WGS of Solirubrobacter phytolaccae KCTC 29190.</title>
        <authorList>
            <person name="Jiang Z."/>
        </authorList>
    </citation>
    <scope>NUCLEOTIDE SEQUENCE</scope>
    <source>
        <strain evidence="6">KCTC 29190</strain>
    </source>
</reference>
<feature type="signal peptide" evidence="4">
    <location>
        <begin position="1"/>
        <end position="25"/>
    </location>
</feature>
<dbReference type="InterPro" id="IPR013783">
    <property type="entry name" value="Ig-like_fold"/>
</dbReference>
<dbReference type="InterPro" id="IPR042837">
    <property type="entry name" value="PTX3"/>
</dbReference>
<keyword evidence="3" id="KW-0378">Hydrolase</keyword>
<dbReference type="Pfam" id="PF13385">
    <property type="entry name" value="Laminin_G_3"/>
    <property type="match status" value="2"/>
</dbReference>
<evidence type="ECO:0000256" key="3">
    <source>
        <dbReference type="ARBA" id="ARBA00023295"/>
    </source>
</evidence>
<sequence length="1361" mass="141478">MSKGHSLVAILAATLMLFSASTARADNSGLVAAYGFEETSGAAAADVTGTNPGTITGATRSTAGRHGSALSFDGINDRVDIADSASLDLTSGMTLEAWVKPTTSSDWRTAILKERAGGLAYALYSSTDNSRPSAEISRGSMAETRGPSALPAGTWTHLATTYDGANLRLYVNGTAVSSAAAPGAITVSTGALRLGGNNVWGEFFSGLIDEVRVYNRALSASELATDMTTPVAVDAEAPTAPALTAAVQTGNDVLLTWTAGTDNVGVARYDVYRGDTLLTQRAANLSRQWLDFDRPAGTASYRVVAVDAAGNPSPAGTAEATIAADITPPAVELPGDCTGTKLAHDQIELAPLVSDEFGTTQVRLELDGQPLHTYSGGGLSYGWNTRTATDGVHTIKAIARDAAGNEGNDTCEYKVFNPTISVAIIAPEANATVHGDVDFRAEVRGNGEPLPTDGWYGGGTPVDYVDFRLNSAALRRVAEAPYAFTMSMVPLTPGTFPLTVTATINSAWAPSAPVTATTTITLARPPAPTGVTATVVDDNDVKLTWDAAPAGYGIQYWRVYRDGWQISSNVSGRTFTDTDRPPGTYRYTVNAGNGYYGGFHSEPIDVTVGADATPPTVSLPGDCTGTKRLFGTRELAPQTSDNVGVTQVRFELDGAPLHTGSTYQWDTKTVADGVHTIKAIARDAAGNEASASCQYNTYNPDYSITVTPAEGSTVRGMVTHTATVLGDGEPLPDDGWLDGSPVQDVELTPPWPGASPVTDSTAPYALTPWDTSVMGSRQQLTIRATANLVGGGTVTVANTFVADNSIPAPTGLTATVVNGDDVKLTWDPWPSGYGIAYWRVYRDGVMLTTTTLTPTFTDANRAPGTYRYQVNAGNGRFGGDFATVDVTVAGDTTPPTLSGLACSPTPAQNTITFRPTYADESGGVTLTIKVDGTTIYEGSGGGSPLFNWNSRTVANGTHTLSAVARDTAGNETPFSCSFSVQNPVLSIPFTAPADGATVSGQVVVSAQPREDNQPIQFVGSVEFTGASGLGTATSSPWQRTWDTTQVANGSYTLTAKAYRGTATTASATSTRQVTVANVVPKPTGLAATIIDGNDVRLTWNAAPASSGALVYDVYRGGSLIGIANSTFLDLDRPAGTHRYTLVARNGGGEVSVVSDELAVTIDPPAQATGLVAEYAMDTAPGTATGAVPAAGGKFGGAFSFDGNGDFITIPDANPFDLQPGMTLEAWVKPAAVSDWRTVLLKERPGQLAYALYAAADGGPWAEVTAGTQRQANSATAIPVNAWTHLAATYDKSTLRLYVNGTQVASAAVTGNLFNSAGPLKIGGNGIWGEWFSGLIDEVRVYERALTGAEIQSDLARPVAAG</sequence>
<dbReference type="InterPro" id="IPR013320">
    <property type="entry name" value="ConA-like_dom_sf"/>
</dbReference>
<keyword evidence="1 4" id="KW-0732">Signal</keyword>
<dbReference type="RefSeq" id="WP_270025187.1">
    <property type="nucleotide sequence ID" value="NZ_JAPDDP010000016.1"/>
</dbReference>
<evidence type="ECO:0000313" key="7">
    <source>
        <dbReference type="Proteomes" id="UP001147653"/>
    </source>
</evidence>
<evidence type="ECO:0000313" key="6">
    <source>
        <dbReference type="EMBL" id="MDA0180878.1"/>
    </source>
</evidence>
<dbReference type="SMART" id="SM00060">
    <property type="entry name" value="FN3"/>
    <property type="match status" value="4"/>
</dbReference>
<keyword evidence="7" id="KW-1185">Reference proteome</keyword>
<dbReference type="InterPro" id="IPR006558">
    <property type="entry name" value="LamG-like"/>
</dbReference>
<dbReference type="PROSITE" id="PS50853">
    <property type="entry name" value="FN3"/>
    <property type="match status" value="1"/>
</dbReference>
<dbReference type="PANTHER" id="PTHR46943:SF1">
    <property type="entry name" value="PENTRAXIN-RELATED PROTEIN PTX3"/>
    <property type="match status" value="1"/>
</dbReference>
<dbReference type="CDD" id="cd00063">
    <property type="entry name" value="FN3"/>
    <property type="match status" value="1"/>
</dbReference>
<evidence type="ECO:0000256" key="2">
    <source>
        <dbReference type="ARBA" id="ARBA00023157"/>
    </source>
</evidence>
<dbReference type="GO" id="GO:0005975">
    <property type="term" value="P:carbohydrate metabolic process"/>
    <property type="evidence" value="ECO:0007669"/>
    <property type="project" value="UniProtKB-ARBA"/>
</dbReference>
<organism evidence="6 7">
    <name type="scientific">Solirubrobacter phytolaccae</name>
    <dbReference type="NCBI Taxonomy" id="1404360"/>
    <lineage>
        <taxon>Bacteria</taxon>
        <taxon>Bacillati</taxon>
        <taxon>Actinomycetota</taxon>
        <taxon>Thermoleophilia</taxon>
        <taxon>Solirubrobacterales</taxon>
        <taxon>Solirubrobacteraceae</taxon>
        <taxon>Solirubrobacter</taxon>
    </lineage>
</organism>
<accession>A0A9X3N6Z7</accession>
<dbReference type="SMART" id="SM00560">
    <property type="entry name" value="LamGL"/>
    <property type="match status" value="2"/>
</dbReference>
<feature type="chain" id="PRO_5040869501" evidence="4">
    <location>
        <begin position="26"/>
        <end position="1361"/>
    </location>
</feature>
<evidence type="ECO:0000256" key="4">
    <source>
        <dbReference type="SAM" id="SignalP"/>
    </source>
</evidence>
<keyword evidence="3" id="KW-0326">Glycosidase</keyword>
<proteinExistence type="predicted"/>
<evidence type="ECO:0000256" key="1">
    <source>
        <dbReference type="ARBA" id="ARBA00022729"/>
    </source>
</evidence>
<evidence type="ECO:0000259" key="5">
    <source>
        <dbReference type="PROSITE" id="PS50853"/>
    </source>
</evidence>
<dbReference type="GO" id="GO:0006955">
    <property type="term" value="P:immune response"/>
    <property type="evidence" value="ECO:0007669"/>
    <property type="project" value="InterPro"/>
</dbReference>
<dbReference type="GO" id="GO:0016798">
    <property type="term" value="F:hydrolase activity, acting on glycosyl bonds"/>
    <property type="evidence" value="ECO:0007669"/>
    <property type="project" value="UniProtKB-KW"/>
</dbReference>
<protein>
    <submittedName>
        <fullName evidence="6">Ig-like domain-containing protein</fullName>
    </submittedName>
</protein>
<dbReference type="Gene3D" id="2.60.120.200">
    <property type="match status" value="2"/>
</dbReference>
<dbReference type="PANTHER" id="PTHR46943">
    <property type="entry name" value="PENTRAXIN-RELATED PROTEIN PTX3"/>
    <property type="match status" value="1"/>
</dbReference>
<keyword evidence="2" id="KW-1015">Disulfide bond</keyword>
<dbReference type="Pfam" id="PF17957">
    <property type="entry name" value="Big_7"/>
    <property type="match status" value="1"/>
</dbReference>
<gene>
    <name evidence="6" type="ORF">OJ997_11285</name>
</gene>
<dbReference type="InterPro" id="IPR003961">
    <property type="entry name" value="FN3_dom"/>
</dbReference>
<name>A0A9X3N6Z7_9ACTN</name>
<dbReference type="SUPFAM" id="SSF49899">
    <property type="entry name" value="Concanavalin A-like lectins/glucanases"/>
    <property type="match status" value="2"/>
</dbReference>